<dbReference type="PANTHER" id="PTHR12121:SF100">
    <property type="entry name" value="POLY(A)-SPECIFIC RIBONUCLEASE"/>
    <property type="match status" value="1"/>
</dbReference>
<dbReference type="InterPro" id="IPR050410">
    <property type="entry name" value="CCR4/nocturin_mRNA_transcr"/>
</dbReference>
<dbReference type="Pfam" id="PF03372">
    <property type="entry name" value="Exo_endo_phos"/>
    <property type="match status" value="2"/>
</dbReference>
<evidence type="ECO:0000313" key="5">
    <source>
        <dbReference type="EMBL" id="KGB41112.1"/>
    </source>
</evidence>
<evidence type="ECO:0000256" key="1">
    <source>
        <dbReference type="ARBA" id="ARBA00022614"/>
    </source>
</evidence>
<dbReference type="GO" id="GO:0000175">
    <property type="term" value="F:3'-5'-RNA exonuclease activity"/>
    <property type="evidence" value="ECO:0007669"/>
    <property type="project" value="TreeGrafter"/>
</dbReference>
<dbReference type="EMBL" id="KL251722">
    <property type="protein sequence ID" value="KGB41112.1"/>
    <property type="molecule type" value="Genomic_DNA"/>
</dbReference>
<dbReference type="SMART" id="SM00369">
    <property type="entry name" value="LRR_TYP"/>
    <property type="match status" value="2"/>
</dbReference>
<dbReference type="SUPFAM" id="SSF52058">
    <property type="entry name" value="L domain-like"/>
    <property type="match status" value="1"/>
</dbReference>
<dbReference type="InterPro" id="IPR032675">
    <property type="entry name" value="LRR_dom_sf"/>
</dbReference>
<feature type="domain" description="Endonuclease/exonuclease/phosphatase" evidence="4">
    <location>
        <begin position="443"/>
        <end position="573"/>
    </location>
</feature>
<feature type="compositionally biased region" description="Low complexity" evidence="3">
    <location>
        <begin position="606"/>
        <end position="616"/>
    </location>
</feature>
<accession>A0A095A2N5</accession>
<gene>
    <name evidence="5" type="ORF">MS3_09611</name>
</gene>
<dbReference type="InterPro" id="IPR003591">
    <property type="entry name" value="Leu-rich_rpt_typical-subtyp"/>
</dbReference>
<dbReference type="Gene3D" id="3.60.10.10">
    <property type="entry name" value="Endonuclease/exonuclease/phosphatase"/>
    <property type="match status" value="1"/>
</dbReference>
<reference evidence="5" key="1">
    <citation type="journal article" date="2012" name="Nat. Genet.">
        <title>Whole-genome sequence of Schistosoma haematobium.</title>
        <authorList>
            <person name="Young N.D."/>
            <person name="Jex A.R."/>
            <person name="Li B."/>
            <person name="Liu S."/>
            <person name="Yang L."/>
            <person name="Xiong Z."/>
            <person name="Li Y."/>
            <person name="Cantacessi C."/>
            <person name="Hall R.S."/>
            <person name="Xu X."/>
            <person name="Chen F."/>
            <person name="Wu X."/>
            <person name="Zerlotini A."/>
            <person name="Oliveira G."/>
            <person name="Hofmann A."/>
            <person name="Zhang G."/>
            <person name="Fang X."/>
            <person name="Kang Y."/>
            <person name="Campbell B.E."/>
            <person name="Loukas A."/>
            <person name="Ranganathan S."/>
            <person name="Rollinson D."/>
            <person name="Rinaldi G."/>
            <person name="Brindley P.J."/>
            <person name="Yang H."/>
            <person name="Wang J."/>
            <person name="Wang J."/>
            <person name="Gasser R.B."/>
        </authorList>
    </citation>
    <scope>NUCLEOTIDE SEQUENCE [LARGE SCALE GENOMIC DNA]</scope>
</reference>
<keyword evidence="2" id="KW-0677">Repeat</keyword>
<dbReference type="AlphaFoldDB" id="A0A095A2N5"/>
<name>A0A095A2N5_SCHHA</name>
<sequence>MIQQHELGSKRHNCLNELTMQSRLMTDDENKNGKKSDWFRLNLTGPVKNFSGTLCQLTYITTLVIKNNNLERLPAELGNLVNLVNLDASCNRLHSLPSTIGDLTELRALILNDNKIVDLPSEIGRLLNLRHFNLNDNPLSAEVSSMYGDGSDSNIRRMIRYYMDYFYLYNVHSSPPPRQWRRLAEPNKDGFAFTLMCYNLLSPNYATPVMYPYCPSWALNWDYRRRAILDEIRIYHANIICLQELRTDQFEEVFKPELQKLNYDAVFLPKSRRRTMELKESKKVDGCAIFWQTNKFEKLHEFHHEFMLSCTSMCENPTPIMLNRVMARDNVAVGVIFETKSSFVYIRLLCLDISSIIHCNKFYLVVDGTGGRQFCVTTGHIHWDPEHSDVKVIQTILWTAELWAYIDRFLKTSRNAAKQLSPTLSRSVPLSSKIPIPGPFSPAANMPVILCGDLNSLPESGVVEFLTSGSLSLTHSDFLNYGHKYMFKDWKLLEKWATDGNTLRHRFAFNRAYRESEGMCLTNFTYDFKGMIDYVLYTRQHFRLLGSLDQIYELWFQEKKILGCPHVHIPSDHFALLVELELMPTTSYVNPPRNRCTVETDTFGEDMNANTSNSSDNNDHSYSDKQDRLLPSNGFFSVDTNSANHYSSHNKSREH</sequence>
<dbReference type="SUPFAM" id="SSF56219">
    <property type="entry name" value="DNase I-like"/>
    <property type="match status" value="1"/>
</dbReference>
<protein>
    <submittedName>
        <fullName evidence="5">CCR4-NOT transcription complex subunit 6</fullName>
    </submittedName>
</protein>
<feature type="domain" description="Endonuclease/exonuclease/phosphatase" evidence="4">
    <location>
        <begin position="198"/>
        <end position="298"/>
    </location>
</feature>
<evidence type="ECO:0000256" key="2">
    <source>
        <dbReference type="ARBA" id="ARBA00022737"/>
    </source>
</evidence>
<evidence type="ECO:0000256" key="3">
    <source>
        <dbReference type="SAM" id="MobiDB-lite"/>
    </source>
</evidence>
<dbReference type="PANTHER" id="PTHR12121">
    <property type="entry name" value="CARBON CATABOLITE REPRESSOR PROTEIN 4"/>
    <property type="match status" value="1"/>
</dbReference>
<dbReference type="InterPro" id="IPR005135">
    <property type="entry name" value="Endo/exonuclease/phosphatase"/>
</dbReference>
<proteinExistence type="predicted"/>
<feature type="compositionally biased region" description="Basic and acidic residues" evidence="3">
    <location>
        <begin position="617"/>
        <end position="628"/>
    </location>
</feature>
<feature type="compositionally biased region" description="Polar residues" evidence="3">
    <location>
        <begin position="634"/>
        <end position="647"/>
    </location>
</feature>
<dbReference type="Gene3D" id="3.80.10.10">
    <property type="entry name" value="Ribonuclease Inhibitor"/>
    <property type="match status" value="1"/>
</dbReference>
<evidence type="ECO:0000259" key="4">
    <source>
        <dbReference type="Pfam" id="PF03372"/>
    </source>
</evidence>
<organism evidence="5">
    <name type="scientific">Schistosoma haematobium</name>
    <name type="common">Blood fluke</name>
    <dbReference type="NCBI Taxonomy" id="6185"/>
    <lineage>
        <taxon>Eukaryota</taxon>
        <taxon>Metazoa</taxon>
        <taxon>Spiralia</taxon>
        <taxon>Lophotrochozoa</taxon>
        <taxon>Platyhelminthes</taxon>
        <taxon>Trematoda</taxon>
        <taxon>Digenea</taxon>
        <taxon>Strigeidida</taxon>
        <taxon>Schistosomatoidea</taxon>
        <taxon>Schistosomatidae</taxon>
        <taxon>Schistosoma</taxon>
    </lineage>
</organism>
<keyword evidence="1" id="KW-0433">Leucine-rich repeat</keyword>
<dbReference type="InterPro" id="IPR036691">
    <property type="entry name" value="Endo/exonu/phosph_ase_sf"/>
</dbReference>
<feature type="region of interest" description="Disordered" evidence="3">
    <location>
        <begin position="603"/>
        <end position="655"/>
    </location>
</feature>
<dbReference type="STRING" id="6185.A0A095A2N5"/>